<reference evidence="1 2" key="1">
    <citation type="journal article" date="2015" name="Stand. Genomic Sci.">
        <title>Genomic Encyclopedia of Bacterial and Archaeal Type Strains, Phase III: the genomes of soil and plant-associated and newly described type strains.</title>
        <authorList>
            <person name="Whitman W.B."/>
            <person name="Woyke T."/>
            <person name="Klenk H.P."/>
            <person name="Zhou Y."/>
            <person name="Lilburn T.G."/>
            <person name="Beck B.J."/>
            <person name="De Vos P."/>
            <person name="Vandamme P."/>
            <person name="Eisen J.A."/>
            <person name="Garrity G."/>
            <person name="Hugenholtz P."/>
            <person name="Kyrpides N.C."/>
        </authorList>
    </citation>
    <scope>NUCLEOTIDE SEQUENCE [LARGE SCALE GENOMIC DNA]</scope>
    <source>
        <strain evidence="1 2">CGMCC 1.2546</strain>
    </source>
</reference>
<dbReference type="Proteomes" id="UP000317122">
    <property type="component" value="Unassembled WGS sequence"/>
</dbReference>
<gene>
    <name evidence="1" type="ORF">IQ26_04255</name>
</gene>
<comment type="caution">
    <text evidence="1">The sequence shown here is derived from an EMBL/GenBank/DDBJ whole genome shotgun (WGS) entry which is preliminary data.</text>
</comment>
<keyword evidence="2" id="KW-1185">Reference proteome</keyword>
<protein>
    <submittedName>
        <fullName evidence="1">Uncharacterized protein</fullName>
    </submittedName>
</protein>
<evidence type="ECO:0000313" key="2">
    <source>
        <dbReference type="Proteomes" id="UP000317122"/>
    </source>
</evidence>
<organism evidence="1 2">
    <name type="scientific">Mesorhizobium tianshanense</name>
    <dbReference type="NCBI Taxonomy" id="39844"/>
    <lineage>
        <taxon>Bacteria</taxon>
        <taxon>Pseudomonadati</taxon>
        <taxon>Pseudomonadota</taxon>
        <taxon>Alphaproteobacteria</taxon>
        <taxon>Hyphomicrobiales</taxon>
        <taxon>Phyllobacteriaceae</taxon>
        <taxon>Mesorhizobium</taxon>
    </lineage>
</organism>
<evidence type="ECO:0000313" key="1">
    <source>
        <dbReference type="EMBL" id="TWI33046.1"/>
    </source>
</evidence>
<proteinExistence type="predicted"/>
<sequence length="128" mass="14236">MSRIRNAIKKPMARSATTNGTAVLPNVDGRSIWVRRLSDLMALITHDLGGEDAISEMERGLIQRIATQQVAIEKLEASFAQDGAADDKQLDLHQRLSNTLRRNQEALGLKRRSKDITPTLDAYLARQA</sequence>
<accession>A0A562NMR4</accession>
<dbReference type="EMBL" id="VLKT01000027">
    <property type="protein sequence ID" value="TWI33046.1"/>
    <property type="molecule type" value="Genomic_DNA"/>
</dbReference>
<name>A0A562NMR4_9HYPH</name>
<dbReference type="AlphaFoldDB" id="A0A562NMR4"/>